<feature type="non-terminal residue" evidence="10">
    <location>
        <position position="257"/>
    </location>
</feature>
<dbReference type="GO" id="GO:0016779">
    <property type="term" value="F:nucleotidyltransferase activity"/>
    <property type="evidence" value="ECO:0007669"/>
    <property type="project" value="UniProtKB-KW"/>
</dbReference>
<dbReference type="AlphaFoldDB" id="A0A1Z5HX19"/>
<dbReference type="SUPFAM" id="SSF64182">
    <property type="entry name" value="DHH phosphoesterases"/>
    <property type="match status" value="1"/>
</dbReference>
<evidence type="ECO:0000256" key="7">
    <source>
        <dbReference type="ARBA" id="ARBA00022842"/>
    </source>
</evidence>
<evidence type="ECO:0000256" key="2">
    <source>
        <dbReference type="ARBA" id="ARBA00007265"/>
    </source>
</evidence>
<comment type="cofactor">
    <cofactor evidence="1">
        <name>Mg(2+)</name>
        <dbReference type="ChEBI" id="CHEBI:18420"/>
    </cofactor>
</comment>
<proteinExistence type="inferred from homology"/>
<dbReference type="InterPro" id="IPR001667">
    <property type="entry name" value="DDH_dom"/>
</dbReference>
<keyword evidence="7" id="KW-0460">Magnesium</keyword>
<evidence type="ECO:0000256" key="6">
    <source>
        <dbReference type="ARBA" id="ARBA00022741"/>
    </source>
</evidence>
<accession>A0A1Z5HX19</accession>
<evidence type="ECO:0000256" key="8">
    <source>
        <dbReference type="ARBA" id="ARBA00022884"/>
    </source>
</evidence>
<evidence type="ECO:0000256" key="1">
    <source>
        <dbReference type="ARBA" id="ARBA00001946"/>
    </source>
</evidence>
<keyword evidence="8" id="KW-0694">RNA-binding</keyword>
<dbReference type="GO" id="GO:0046872">
    <property type="term" value="F:metal ion binding"/>
    <property type="evidence" value="ECO:0007669"/>
    <property type="project" value="UniProtKB-KW"/>
</dbReference>
<dbReference type="GO" id="GO:0008033">
    <property type="term" value="P:tRNA processing"/>
    <property type="evidence" value="ECO:0007669"/>
    <property type="project" value="UniProtKB-KW"/>
</dbReference>
<evidence type="ECO:0000256" key="5">
    <source>
        <dbReference type="ARBA" id="ARBA00022723"/>
    </source>
</evidence>
<keyword evidence="10" id="KW-0808">Transferase</keyword>
<name>A0A1Z5HX19_9FIRM</name>
<reference evidence="11" key="1">
    <citation type="journal article" date="2017" name="Appl. Environ. Microbiol.">
        <title>Genomic analysis of Calderihabitans maritimus KKC1, a thermophilic hydrogenogenic carboxydotrophic bacterium isolated from marine sediment.</title>
        <authorList>
            <person name="Omae K."/>
            <person name="Yoneda Y."/>
            <person name="Fukuyama Y."/>
            <person name="Yoshida T."/>
            <person name="Sako Y."/>
        </authorList>
    </citation>
    <scope>NUCLEOTIDE SEQUENCE [LARGE SCALE GENOMIC DNA]</scope>
    <source>
        <strain evidence="11">KKC1</strain>
    </source>
</reference>
<feature type="domain" description="DDH" evidence="9">
    <location>
        <begin position="3"/>
        <end position="144"/>
    </location>
</feature>
<dbReference type="GO" id="GO:0003723">
    <property type="term" value="F:RNA binding"/>
    <property type="evidence" value="ECO:0007669"/>
    <property type="project" value="UniProtKB-KW"/>
</dbReference>
<evidence type="ECO:0000313" key="11">
    <source>
        <dbReference type="Proteomes" id="UP000197032"/>
    </source>
</evidence>
<organism evidence="10 11">
    <name type="scientific">Calderihabitans maritimus</name>
    <dbReference type="NCBI Taxonomy" id="1246530"/>
    <lineage>
        <taxon>Bacteria</taxon>
        <taxon>Bacillati</taxon>
        <taxon>Bacillota</taxon>
        <taxon>Clostridia</taxon>
        <taxon>Neomoorellales</taxon>
        <taxon>Calderihabitantaceae</taxon>
        <taxon>Calderihabitans</taxon>
    </lineage>
</organism>
<dbReference type="PANTHER" id="PTHR47788:SF1">
    <property type="entry name" value="A-ADDING TRNA NUCLEOTIDYLTRANSFERASE"/>
    <property type="match status" value="1"/>
</dbReference>
<sequence length="257" mass="28025">MDLILSHTNLDFDGLAAMVAASKIYPQAQPVVVGKPGHSVQQFLALYKDYFSIKTPGEIPDTGADRVILVDTGDPRRTGEMASRVSGAREIHIYDHHPVDYPPPRATKVVTASVGATSTLMVEILRQKDVEIHSFEATVLALGIYADTGSLTYSATTSRDALAVAYLLEQGANLSVVANFLDRRLTEEQQKLLNRLIASVKQFSFRGIQVLVATAEADNYVEGLSLLTEKLLEVLNADTVFTLVSMAGRTYLVGRTR</sequence>
<evidence type="ECO:0000313" key="10">
    <source>
        <dbReference type="EMBL" id="GAW93907.1"/>
    </source>
</evidence>
<dbReference type="RefSeq" id="WP_192868249.1">
    <property type="nucleotide sequence ID" value="NZ_BDGJ01000187.1"/>
</dbReference>
<protein>
    <submittedName>
        <fullName evidence="10">Polynucleotide adenylyltransferase region</fullName>
    </submittedName>
</protein>
<dbReference type="InterPro" id="IPR052390">
    <property type="entry name" value="tRNA_nt/polyA_polymerase"/>
</dbReference>
<comment type="caution">
    <text evidence="10">The sequence shown here is derived from an EMBL/GenBank/DDBJ whole genome shotgun (WGS) entry which is preliminary data.</text>
</comment>
<evidence type="ECO:0000259" key="9">
    <source>
        <dbReference type="Pfam" id="PF01368"/>
    </source>
</evidence>
<dbReference type="Pfam" id="PF01368">
    <property type="entry name" value="DHH"/>
    <property type="match status" value="1"/>
</dbReference>
<evidence type="ECO:0000256" key="4">
    <source>
        <dbReference type="ARBA" id="ARBA00022695"/>
    </source>
</evidence>
<keyword evidence="5" id="KW-0479">Metal-binding</keyword>
<dbReference type="EMBL" id="BDGJ01000187">
    <property type="protein sequence ID" value="GAW93907.1"/>
    <property type="molecule type" value="Genomic_DNA"/>
</dbReference>
<keyword evidence="6" id="KW-0547">Nucleotide-binding</keyword>
<keyword evidence="3" id="KW-0819">tRNA processing</keyword>
<dbReference type="Gene3D" id="3.90.1640.10">
    <property type="entry name" value="inorganic pyrophosphatase (n-terminal core)"/>
    <property type="match status" value="1"/>
</dbReference>
<gene>
    <name evidence="10" type="ORF">KKC1_30300</name>
</gene>
<dbReference type="PANTHER" id="PTHR47788">
    <property type="entry name" value="POLYA POLYMERASE"/>
    <property type="match status" value="1"/>
</dbReference>
<keyword evidence="4 10" id="KW-0548">Nucleotidyltransferase</keyword>
<dbReference type="Proteomes" id="UP000197032">
    <property type="component" value="Unassembled WGS sequence"/>
</dbReference>
<dbReference type="InterPro" id="IPR038763">
    <property type="entry name" value="DHH_sf"/>
</dbReference>
<evidence type="ECO:0000256" key="3">
    <source>
        <dbReference type="ARBA" id="ARBA00022694"/>
    </source>
</evidence>
<dbReference type="GO" id="GO:0000166">
    <property type="term" value="F:nucleotide binding"/>
    <property type="evidence" value="ECO:0007669"/>
    <property type="project" value="UniProtKB-KW"/>
</dbReference>
<comment type="similarity">
    <text evidence="2">Belongs to the tRNA nucleotidyltransferase/poly(A) polymerase family.</text>
</comment>
<keyword evidence="11" id="KW-1185">Reference proteome</keyword>